<dbReference type="InterPro" id="IPR019787">
    <property type="entry name" value="Znf_PHD-finger"/>
</dbReference>
<accession>A0A443RM21</accession>
<dbReference type="GO" id="GO:0032259">
    <property type="term" value="P:methylation"/>
    <property type="evidence" value="ECO:0007669"/>
    <property type="project" value="UniProtKB-KW"/>
</dbReference>
<evidence type="ECO:0000259" key="7">
    <source>
        <dbReference type="PROSITE" id="PS51058"/>
    </source>
</evidence>
<name>A0A443RM21_9ACAR</name>
<dbReference type="GO" id="GO:0003677">
    <property type="term" value="F:DNA binding"/>
    <property type="evidence" value="ECO:0007669"/>
    <property type="project" value="InterPro"/>
</dbReference>
<feature type="region of interest" description="Disordered" evidence="5">
    <location>
        <begin position="633"/>
        <end position="695"/>
    </location>
</feature>
<dbReference type="Proteomes" id="UP000285301">
    <property type="component" value="Unassembled WGS sequence"/>
</dbReference>
<protein>
    <submittedName>
        <fullName evidence="8">Lysine-specific demethylase 2B-like protein</fullName>
    </submittedName>
</protein>
<dbReference type="Gene3D" id="3.30.40.10">
    <property type="entry name" value="Zinc/RING finger domain, C3HC4 (zinc finger)"/>
    <property type="match status" value="1"/>
</dbReference>
<evidence type="ECO:0000259" key="6">
    <source>
        <dbReference type="PROSITE" id="PS50016"/>
    </source>
</evidence>
<dbReference type="InterPro" id="IPR002857">
    <property type="entry name" value="Znf_CXXC"/>
</dbReference>
<proteinExistence type="predicted"/>
<dbReference type="Gene3D" id="3.80.10.10">
    <property type="entry name" value="Ribonuclease Inhibitor"/>
    <property type="match status" value="2"/>
</dbReference>
<dbReference type="SUPFAM" id="SSF52047">
    <property type="entry name" value="RNI-like"/>
    <property type="match status" value="1"/>
</dbReference>
<keyword evidence="1" id="KW-0479">Metal-binding</keyword>
<feature type="region of interest" description="Disordered" evidence="5">
    <location>
        <begin position="714"/>
        <end position="748"/>
    </location>
</feature>
<feature type="compositionally biased region" description="Low complexity" evidence="5">
    <location>
        <begin position="714"/>
        <end position="730"/>
    </location>
</feature>
<dbReference type="GO" id="GO:0008270">
    <property type="term" value="F:zinc ion binding"/>
    <property type="evidence" value="ECO:0007669"/>
    <property type="project" value="UniProtKB-KW"/>
</dbReference>
<feature type="region of interest" description="Disordered" evidence="5">
    <location>
        <begin position="322"/>
        <end position="350"/>
    </location>
</feature>
<dbReference type="CDD" id="cd15555">
    <property type="entry name" value="PHD_KDM2A_2B"/>
    <property type="match status" value="1"/>
</dbReference>
<evidence type="ECO:0000256" key="1">
    <source>
        <dbReference type="ARBA" id="ARBA00022723"/>
    </source>
</evidence>
<dbReference type="Gene3D" id="1.20.1280.50">
    <property type="match status" value="1"/>
</dbReference>
<feature type="compositionally biased region" description="Low complexity" evidence="5">
    <location>
        <begin position="657"/>
        <end position="676"/>
    </location>
</feature>
<keyword evidence="9" id="KW-1185">Reference proteome</keyword>
<dbReference type="Pfam" id="PF16866">
    <property type="entry name" value="PHD_4"/>
    <property type="match status" value="1"/>
</dbReference>
<organism evidence="8 9">
    <name type="scientific">Dinothrombium tinctorium</name>
    <dbReference type="NCBI Taxonomy" id="1965070"/>
    <lineage>
        <taxon>Eukaryota</taxon>
        <taxon>Metazoa</taxon>
        <taxon>Ecdysozoa</taxon>
        <taxon>Arthropoda</taxon>
        <taxon>Chelicerata</taxon>
        <taxon>Arachnida</taxon>
        <taxon>Acari</taxon>
        <taxon>Acariformes</taxon>
        <taxon>Trombidiformes</taxon>
        <taxon>Prostigmata</taxon>
        <taxon>Anystina</taxon>
        <taxon>Parasitengona</taxon>
        <taxon>Trombidioidea</taxon>
        <taxon>Trombidiidae</taxon>
        <taxon>Dinothrombium</taxon>
    </lineage>
</organism>
<evidence type="ECO:0000313" key="8">
    <source>
        <dbReference type="EMBL" id="RWS16317.1"/>
    </source>
</evidence>
<dbReference type="PANTHER" id="PTHR23123">
    <property type="entry name" value="PHD/F-BOX CONTAINING PROTEIN"/>
    <property type="match status" value="1"/>
</dbReference>
<feature type="region of interest" description="Disordered" evidence="5">
    <location>
        <begin position="385"/>
        <end position="420"/>
    </location>
</feature>
<dbReference type="CDD" id="cd22122">
    <property type="entry name" value="F-box_JHDM"/>
    <property type="match status" value="1"/>
</dbReference>
<evidence type="ECO:0000256" key="5">
    <source>
        <dbReference type="SAM" id="MobiDB-lite"/>
    </source>
</evidence>
<dbReference type="InterPro" id="IPR032675">
    <property type="entry name" value="LRR_dom_sf"/>
</dbReference>
<dbReference type="SMART" id="SM00367">
    <property type="entry name" value="LRR_CC"/>
    <property type="match status" value="4"/>
</dbReference>
<evidence type="ECO:0000256" key="3">
    <source>
        <dbReference type="ARBA" id="ARBA00022833"/>
    </source>
</evidence>
<dbReference type="EMBL" id="NCKU01000250">
    <property type="protein sequence ID" value="RWS16317.1"/>
    <property type="molecule type" value="Genomic_DNA"/>
</dbReference>
<dbReference type="Gene3D" id="2.60.120.650">
    <property type="entry name" value="Cupin"/>
    <property type="match status" value="1"/>
</dbReference>
<gene>
    <name evidence="8" type="ORF">B4U79_08033</name>
</gene>
<dbReference type="Pfam" id="PF25372">
    <property type="entry name" value="DUF7885"/>
    <property type="match status" value="1"/>
</dbReference>
<keyword evidence="8" id="KW-0489">Methyltransferase</keyword>
<dbReference type="InterPro" id="IPR006553">
    <property type="entry name" value="Leu-rich_rpt_Cys-con_subtyp"/>
</dbReference>
<feature type="compositionally biased region" description="Basic and acidic residues" evidence="5">
    <location>
        <begin position="819"/>
        <end position="843"/>
    </location>
</feature>
<dbReference type="Pfam" id="PF02008">
    <property type="entry name" value="zf-CXXC"/>
    <property type="match status" value="1"/>
</dbReference>
<keyword evidence="8" id="KW-0808">Transferase</keyword>
<keyword evidence="2 4" id="KW-0863">Zinc-finger</keyword>
<feature type="compositionally biased region" description="Polar residues" evidence="5">
    <location>
        <begin position="677"/>
        <end position="690"/>
    </location>
</feature>
<feature type="region of interest" description="Disordered" evidence="5">
    <location>
        <begin position="819"/>
        <end position="938"/>
    </location>
</feature>
<feature type="region of interest" description="Disordered" evidence="5">
    <location>
        <begin position="433"/>
        <end position="459"/>
    </location>
</feature>
<feature type="compositionally biased region" description="Polar residues" evidence="5">
    <location>
        <begin position="322"/>
        <end position="335"/>
    </location>
</feature>
<feature type="domain" description="CXXC-type" evidence="7">
    <location>
        <begin position="461"/>
        <end position="507"/>
    </location>
</feature>
<evidence type="ECO:0000256" key="4">
    <source>
        <dbReference type="PROSITE-ProRule" id="PRU00509"/>
    </source>
</evidence>
<feature type="compositionally biased region" description="Low complexity" evidence="5">
    <location>
        <begin position="601"/>
        <end position="614"/>
    </location>
</feature>
<feature type="compositionally biased region" description="Low complexity" evidence="5">
    <location>
        <begin position="388"/>
        <end position="420"/>
    </location>
</feature>
<dbReference type="Pfam" id="PF12937">
    <property type="entry name" value="F-box-like"/>
    <property type="match status" value="1"/>
</dbReference>
<evidence type="ECO:0000313" key="9">
    <source>
        <dbReference type="Proteomes" id="UP000285301"/>
    </source>
</evidence>
<reference evidence="8 9" key="1">
    <citation type="journal article" date="2018" name="Gigascience">
        <title>Genomes of trombidid mites reveal novel predicted allergens and laterally-transferred genes associated with secondary metabolism.</title>
        <authorList>
            <person name="Dong X."/>
            <person name="Chaisiri K."/>
            <person name="Xia D."/>
            <person name="Armstrong S.D."/>
            <person name="Fang Y."/>
            <person name="Donnelly M.J."/>
            <person name="Kadowaki T."/>
            <person name="McGarry J.W."/>
            <person name="Darby A.C."/>
            <person name="Makepeace B.L."/>
        </authorList>
    </citation>
    <scope>NUCLEOTIDE SEQUENCE [LARGE SCALE GENOMIC DNA]</scope>
    <source>
        <strain evidence="8">UoL-WK</strain>
    </source>
</reference>
<dbReference type="Gene3D" id="1.20.58.1360">
    <property type="match status" value="1"/>
</dbReference>
<feature type="compositionally biased region" description="Acidic residues" evidence="5">
    <location>
        <begin position="844"/>
        <end position="855"/>
    </location>
</feature>
<dbReference type="AlphaFoldDB" id="A0A443RM21"/>
<sequence length="1227" mass="137698">MRGEDLNLRHFQEYGFDSPILVKQKIGLGLKMPDKSFTVNDVKQCVGSRRVVDVMDVSTQKNIEMTVKEWCRYYENPKRERLLNVISLEFSHTKLETMVESPTIVRQVDWVDWVWPKHLKHMQTESTNSIEDMKYPKQLRIAQVEDVTKVPSKFRYPFYSEILWYVIQRYVYCLTGKNHLNCNEDGLPNNESTASGTLSSYSNHVSKVRNPSEAVHLTPYELNGLKAIIMWLSRLSTSKRSVPELIANPEALLNDAKLLVDDHTNDDNRLACTGKSVLFWSSKHTKPTTNNSSSSHSGLSVTAQLRQIKNSFTSLKHTTTSKLNFSHNAQSTDGSPQRPESPPTRPLSSNQYTVNAKLTNKPLDQIPSSFAELIAATEVGNQTKLSVSPNTTLNSSTSSSSSTTSTMTQTAPLTVHQVQSQDIVSSIISKDVYPKASTNNNNNSAVNNSQSNKSVSASDSSRRRRTRCKKCEACLRADCGECHFCKDMKKFGGPGRMKQSCIARQCMAPVLPHTACCMICGRDGWEKLNTANAENDAQSSLMECSKCWEIAHPICLKEKNSFSMQEGIISEELPNSWECPKCVLFGKQNVPIKQRQNKQGSQSSSTSVPAFSSSTNTPVVKIPVTNSFITFSSSDGPNKKAYEDEMPPGSESETDDNSSNSENCNMNSNNNSVERSTFSNSSLQQSTNPISPTSTVTSVVRSCARFPLLQEAIKQQQQEQQKSSSSNLKSIKPHNESKSSVLKVKRSNETSRDRLFRSLKGLKKSSELMRFSSTLSHSQVQVAKKAVSRLNSSCQNYSKPESETSLNSDLVIVDNHRVKSEKGDTKRGFMADITSKSEPHIFTEDTDNDTDENEELQMQTSAKYSSSTSSSSEEESVENNEDKKRPLTEGLHQKSNRPLIKPKYVVRPAPLPEDISESDEEEREDEEEEDSDGEKEKQKAMKRYFKKFRKKKNENLSLERDVILPVLPYLCRRDLINCMLVCKVWNGWCLDPKLWKKLDLTRKKITSNSLMGLVRRQPLDLNISWSNISKRQLSWLIARLPQLQALSLAGCSSTILPALCTCNCPLLRVLDLSWVDSLCDNIIRELLSPPLDSRPGLMETKTRLRHLTEIRLAGTDISDISIRLMSHHLPQLASLDLSSCQKVTDMGIAVLGAAKSSKLTSLKLSSCSHISDTSLDALKRCQNLKILDLRDCNQVTINACHKFIMTVNSKSKLQMRFPKLLETKTQI</sequence>
<dbReference type="PROSITE" id="PS51058">
    <property type="entry name" value="ZF_CXXC"/>
    <property type="match status" value="1"/>
</dbReference>
<dbReference type="OrthoDB" id="5876800at2759"/>
<keyword evidence="3" id="KW-0862">Zinc</keyword>
<feature type="compositionally biased region" description="Acidic residues" evidence="5">
    <location>
        <begin position="914"/>
        <end position="933"/>
    </location>
</feature>
<dbReference type="GO" id="GO:0008168">
    <property type="term" value="F:methyltransferase activity"/>
    <property type="evidence" value="ECO:0007669"/>
    <property type="project" value="UniProtKB-KW"/>
</dbReference>
<dbReference type="InterPro" id="IPR001810">
    <property type="entry name" value="F-box_dom"/>
</dbReference>
<feature type="region of interest" description="Disordered" evidence="5">
    <location>
        <begin position="593"/>
        <end position="616"/>
    </location>
</feature>
<dbReference type="InterPro" id="IPR057207">
    <property type="entry name" value="FBXL15_LRR"/>
</dbReference>
<dbReference type="SUPFAM" id="SSF51197">
    <property type="entry name" value="Clavaminate synthase-like"/>
    <property type="match status" value="1"/>
</dbReference>
<comment type="caution">
    <text evidence="8">The sequence shown here is derived from an EMBL/GenBank/DDBJ whole genome shotgun (WGS) entry which is preliminary data.</text>
</comment>
<dbReference type="STRING" id="1965070.A0A443RM21"/>
<dbReference type="InterPro" id="IPR050690">
    <property type="entry name" value="JHDM1_Histone_Demethylase"/>
</dbReference>
<evidence type="ECO:0000256" key="2">
    <source>
        <dbReference type="ARBA" id="ARBA00022771"/>
    </source>
</evidence>
<dbReference type="InterPro" id="IPR013083">
    <property type="entry name" value="Znf_RING/FYVE/PHD"/>
</dbReference>
<dbReference type="PROSITE" id="PS50016">
    <property type="entry name" value="ZF_PHD_2"/>
    <property type="match status" value="1"/>
</dbReference>
<feature type="domain" description="PHD-type" evidence="6">
    <location>
        <begin position="514"/>
        <end position="585"/>
    </location>
</feature>
<dbReference type="CDD" id="cd21743">
    <property type="entry name" value="CTD_KDM2A_2B-like"/>
    <property type="match status" value="1"/>
</dbReference>